<proteinExistence type="predicted"/>
<evidence type="ECO:0000256" key="1">
    <source>
        <dbReference type="SAM" id="MobiDB-lite"/>
    </source>
</evidence>
<organism evidence="2 3">
    <name type="scientific">Phaseolus angularis</name>
    <name type="common">Azuki bean</name>
    <name type="synonym">Vigna angularis</name>
    <dbReference type="NCBI Taxonomy" id="3914"/>
    <lineage>
        <taxon>Eukaryota</taxon>
        <taxon>Viridiplantae</taxon>
        <taxon>Streptophyta</taxon>
        <taxon>Embryophyta</taxon>
        <taxon>Tracheophyta</taxon>
        <taxon>Spermatophyta</taxon>
        <taxon>Magnoliopsida</taxon>
        <taxon>eudicotyledons</taxon>
        <taxon>Gunneridae</taxon>
        <taxon>Pentapetalae</taxon>
        <taxon>rosids</taxon>
        <taxon>fabids</taxon>
        <taxon>Fabales</taxon>
        <taxon>Fabaceae</taxon>
        <taxon>Papilionoideae</taxon>
        <taxon>50 kb inversion clade</taxon>
        <taxon>NPAAA clade</taxon>
        <taxon>indigoferoid/millettioid clade</taxon>
        <taxon>Phaseoleae</taxon>
        <taxon>Vigna</taxon>
    </lineage>
</organism>
<feature type="compositionally biased region" description="Basic residues" evidence="1">
    <location>
        <begin position="212"/>
        <end position="231"/>
    </location>
</feature>
<dbReference type="EMBL" id="CM003378">
    <property type="protein sequence ID" value="KOM49248.1"/>
    <property type="molecule type" value="Genomic_DNA"/>
</dbReference>
<dbReference type="Proteomes" id="UP000053144">
    <property type="component" value="Chromosome 8"/>
</dbReference>
<evidence type="ECO:0000313" key="2">
    <source>
        <dbReference type="EMBL" id="KOM49248.1"/>
    </source>
</evidence>
<sequence length="386" mass="43919">MRNVEDIKLIRLVVYVRLGPFYQLPGCCALRVECRSDPIALERLGEYVGLCGGVLCFEDNPYSPHFPPLLQRSSDCQTRMGIPHLRTLINLALWSLGSMTPIEVEAVGVINGLPHSLFACGLIQCLGYEEFNEQAFDMLSSLYCFTLWKTMGVEPSKVQDPRSTTSSQATQPAKIRSALLQRCQGLRLLNAIPWLISSNLLRPLSSFLPRTKEKKKRSHKKGEKSSSKRSRREGSTLRPLSGSVFGIKIHIGQKANFHMNSAEWSVIDKMSEKEITNATLELSSRATMLNWYLPSLPIGEVLRRFKLSWPKRRRRSPIFVSTGRTRRELKEAMENAKTVQIKDDRMAKEYKKLKAKMDKIYGKNQELLAEKVELSKKNKSFAVKLK</sequence>
<protein>
    <submittedName>
        <fullName evidence="2">Uncharacterized protein</fullName>
    </submittedName>
</protein>
<feature type="region of interest" description="Disordered" evidence="1">
    <location>
        <begin position="211"/>
        <end position="239"/>
    </location>
</feature>
<dbReference type="Gramene" id="KOM49248">
    <property type="protein sequence ID" value="KOM49248"/>
    <property type="gene ID" value="LR48_Vigan08g007500"/>
</dbReference>
<dbReference type="AlphaFoldDB" id="A0A0L9V2H5"/>
<gene>
    <name evidence="2" type="ORF">LR48_Vigan08g007500</name>
</gene>
<name>A0A0L9V2H5_PHAAN</name>
<reference evidence="3" key="1">
    <citation type="journal article" date="2015" name="Proc. Natl. Acad. Sci. U.S.A.">
        <title>Genome sequencing of adzuki bean (Vigna angularis) provides insight into high starch and low fat accumulation and domestication.</title>
        <authorList>
            <person name="Yang K."/>
            <person name="Tian Z."/>
            <person name="Chen C."/>
            <person name="Luo L."/>
            <person name="Zhao B."/>
            <person name="Wang Z."/>
            <person name="Yu L."/>
            <person name="Li Y."/>
            <person name="Sun Y."/>
            <person name="Li W."/>
            <person name="Chen Y."/>
            <person name="Li Y."/>
            <person name="Zhang Y."/>
            <person name="Ai D."/>
            <person name="Zhao J."/>
            <person name="Shang C."/>
            <person name="Ma Y."/>
            <person name="Wu B."/>
            <person name="Wang M."/>
            <person name="Gao L."/>
            <person name="Sun D."/>
            <person name="Zhang P."/>
            <person name="Guo F."/>
            <person name="Wang W."/>
            <person name="Li Y."/>
            <person name="Wang J."/>
            <person name="Varshney R.K."/>
            <person name="Wang J."/>
            <person name="Ling H.Q."/>
            <person name="Wan P."/>
        </authorList>
    </citation>
    <scope>NUCLEOTIDE SEQUENCE</scope>
    <source>
        <strain evidence="3">cv. Jingnong 6</strain>
    </source>
</reference>
<evidence type="ECO:0000313" key="3">
    <source>
        <dbReference type="Proteomes" id="UP000053144"/>
    </source>
</evidence>
<accession>A0A0L9V2H5</accession>